<evidence type="ECO:0000256" key="1">
    <source>
        <dbReference type="ARBA" id="ARBA00010231"/>
    </source>
</evidence>
<dbReference type="EC" id="5.4.2.10" evidence="6"/>
<feature type="binding site" description="via phosphate group" evidence="6">
    <location>
        <position position="100"/>
    </location>
    <ligand>
        <name>Mg(2+)</name>
        <dbReference type="ChEBI" id="CHEBI:18420"/>
    </ligand>
</feature>
<dbReference type="PRINTS" id="PR00509">
    <property type="entry name" value="PGMPMM"/>
</dbReference>
<dbReference type="Gene3D" id="3.40.120.10">
    <property type="entry name" value="Alpha-D-Glucose-1,6-Bisphosphate, subunit A, domain 3"/>
    <property type="match status" value="3"/>
</dbReference>
<dbReference type="PATRIC" id="fig|1590042.3.peg.1501"/>
<dbReference type="InterPro" id="IPR005846">
    <property type="entry name" value="A-D-PHexomutase_a/b/a-III"/>
</dbReference>
<comment type="PTM">
    <text evidence="6">Activated by phosphorylation.</text>
</comment>
<dbReference type="Pfam" id="PF02878">
    <property type="entry name" value="PGM_PMM_I"/>
    <property type="match status" value="1"/>
</dbReference>
<dbReference type="InterPro" id="IPR016055">
    <property type="entry name" value="A-D-PHexomutase_a/b/a-I/II/III"/>
</dbReference>
<feature type="domain" description="Alpha-D-phosphohexomutase alpha/beta/alpha" evidence="8">
    <location>
        <begin position="2"/>
        <end position="133"/>
    </location>
</feature>
<evidence type="ECO:0000259" key="9">
    <source>
        <dbReference type="Pfam" id="PF02879"/>
    </source>
</evidence>
<dbReference type="InterPro" id="IPR036900">
    <property type="entry name" value="A-D-PHexomutase_C_sf"/>
</dbReference>
<evidence type="ECO:0000256" key="4">
    <source>
        <dbReference type="ARBA" id="ARBA00022842"/>
    </source>
</evidence>
<dbReference type="STRING" id="437022.CC99x_01477"/>
<dbReference type="SUPFAM" id="SSF53738">
    <property type="entry name" value="Phosphoglucomutase, first 3 domains"/>
    <property type="match status" value="3"/>
</dbReference>
<dbReference type="SUPFAM" id="SSF55957">
    <property type="entry name" value="Phosphoglucomutase, C-terminal domain"/>
    <property type="match status" value="1"/>
</dbReference>
<dbReference type="AlphaFoldDB" id="A0A0Q9YPD2"/>
<comment type="caution">
    <text evidence="11">The sequence shown here is derived from an EMBL/GenBank/DDBJ whole genome shotgun (WGS) entry which is preliminary data.</text>
</comment>
<feature type="domain" description="Alpha-D-phosphohexomutase alpha/beta/alpha" evidence="9">
    <location>
        <begin position="155"/>
        <end position="252"/>
    </location>
</feature>
<feature type="binding site" evidence="6">
    <location>
        <position position="243"/>
    </location>
    <ligand>
        <name>Mg(2+)</name>
        <dbReference type="ChEBI" id="CHEBI:18420"/>
    </ligand>
</feature>
<keyword evidence="4 6" id="KW-0460">Magnesium</keyword>
<organism evidence="11">
    <name type="scientific">Candidatus Berkiella cookevillensis</name>
    <dbReference type="NCBI Taxonomy" id="437022"/>
    <lineage>
        <taxon>Bacteria</taxon>
        <taxon>Pseudomonadati</taxon>
        <taxon>Pseudomonadota</taxon>
        <taxon>Gammaproteobacteria</taxon>
        <taxon>Candidatus Berkiellales</taxon>
        <taxon>Candidatus Berkiellaceae</taxon>
        <taxon>Candidatus Berkiella</taxon>
    </lineage>
</organism>
<reference evidence="12" key="2">
    <citation type="journal article" date="2016" name="Genome Announc.">
        <title>Draft Genome Sequences of Two Novel Amoeba-Resistant Intranuclear Bacteria, 'Candidatus Berkiella cookevillensis' and 'Candidatus Berkiella aquae'.</title>
        <authorList>
            <person name="Mehari Y.T."/>
            <person name="Arivett B.A."/>
            <person name="Farone A.L."/>
            <person name="Gunderson J.H."/>
            <person name="Farone M.B."/>
        </authorList>
    </citation>
    <scope>NUCLEOTIDE SEQUENCE</scope>
    <source>
        <strain evidence="12">CC99</strain>
    </source>
</reference>
<proteinExistence type="inferred from homology"/>
<dbReference type="EMBL" id="LKHV01000006">
    <property type="protein sequence ID" value="KRG18590.1"/>
    <property type="molecule type" value="Genomic_DNA"/>
</dbReference>
<dbReference type="FunFam" id="3.40.120.10:FF:000003">
    <property type="entry name" value="Phosphoglucosamine mutase"/>
    <property type="match status" value="1"/>
</dbReference>
<keyword evidence="13" id="KW-1185">Reference proteome</keyword>
<name>A0A0Q9YPD2_9GAMM</name>
<dbReference type="Pfam" id="PF00408">
    <property type="entry name" value="PGM_PMM_IV"/>
    <property type="match status" value="1"/>
</dbReference>
<evidence type="ECO:0000313" key="12">
    <source>
        <dbReference type="EMBL" id="MCS5707832.1"/>
    </source>
</evidence>
<dbReference type="HAMAP" id="MF_01554_B">
    <property type="entry name" value="GlmM_B"/>
    <property type="match status" value="1"/>
</dbReference>
<comment type="catalytic activity">
    <reaction evidence="6">
        <text>alpha-D-glucosamine 1-phosphate = D-glucosamine 6-phosphate</text>
        <dbReference type="Rhea" id="RHEA:23424"/>
        <dbReference type="ChEBI" id="CHEBI:58516"/>
        <dbReference type="ChEBI" id="CHEBI:58725"/>
        <dbReference type="EC" id="5.4.2.10"/>
    </reaction>
</comment>
<dbReference type="PANTHER" id="PTHR42946">
    <property type="entry name" value="PHOSPHOHEXOSE MUTASE"/>
    <property type="match status" value="1"/>
</dbReference>
<evidence type="ECO:0000256" key="5">
    <source>
        <dbReference type="ARBA" id="ARBA00023235"/>
    </source>
</evidence>
<keyword evidence="2 6" id="KW-0597">Phosphoprotein</keyword>
<dbReference type="InterPro" id="IPR005845">
    <property type="entry name" value="A-D-PHexomutase_a/b/a-II"/>
</dbReference>
<reference evidence="12" key="3">
    <citation type="submission" date="2021-06" db="EMBL/GenBank/DDBJ databases">
        <title>Genomic Description and Analysis of Intracellular Bacteria, Candidatus Berkiella cookevillensis and Candidatus Berkiella aquae.</title>
        <authorList>
            <person name="Kidane D.T."/>
            <person name="Mehari Y.T."/>
            <person name="Rice F.C."/>
            <person name="Arivett B.A."/>
            <person name="Farone A.L."/>
            <person name="Berk S.G."/>
            <person name="Farone M.B."/>
        </authorList>
    </citation>
    <scope>NUCLEOTIDE SEQUENCE</scope>
    <source>
        <strain evidence="12">CC99</strain>
    </source>
</reference>
<reference evidence="11" key="1">
    <citation type="submission" date="2015-09" db="EMBL/GenBank/DDBJ databases">
        <title>Draft Genome Sequences of Two Novel Amoeba-resistant Intranuclear Bacteria, Candidatus Berkiella cookevillensis and Candidatus Berkiella aquae.</title>
        <authorList>
            <person name="Mehari Y.T."/>
            <person name="Arivett B.A."/>
            <person name="Farone A.L."/>
            <person name="Gunderson J.H."/>
            <person name="Farone M.B."/>
        </authorList>
    </citation>
    <scope>NUCLEOTIDE SEQUENCE [LARGE SCALE GENOMIC DNA]</scope>
    <source>
        <strain evidence="11">CC99</strain>
    </source>
</reference>
<dbReference type="NCBIfam" id="TIGR01455">
    <property type="entry name" value="glmM"/>
    <property type="match status" value="1"/>
</dbReference>
<dbReference type="InterPro" id="IPR005844">
    <property type="entry name" value="A-D-PHexomutase_a/b/a-I"/>
</dbReference>
<evidence type="ECO:0000313" key="11">
    <source>
        <dbReference type="EMBL" id="KRG18590.1"/>
    </source>
</evidence>
<accession>A0A0Q9YPD2</accession>
<feature type="modified residue" description="Phosphoserine" evidence="6">
    <location>
        <position position="100"/>
    </location>
</feature>
<evidence type="ECO:0000313" key="13">
    <source>
        <dbReference type="Proteomes" id="UP000051494"/>
    </source>
</evidence>
<dbReference type="FunFam" id="3.30.310.50:FF:000001">
    <property type="entry name" value="Phosphoglucosamine mutase"/>
    <property type="match status" value="1"/>
</dbReference>
<dbReference type="Proteomes" id="UP000051494">
    <property type="component" value="Unassembled WGS sequence"/>
</dbReference>
<feature type="binding site" evidence="6">
    <location>
        <position position="239"/>
    </location>
    <ligand>
        <name>Mg(2+)</name>
        <dbReference type="ChEBI" id="CHEBI:18420"/>
    </ligand>
</feature>
<dbReference type="InterPro" id="IPR005843">
    <property type="entry name" value="A-D-PHexomutase_C"/>
</dbReference>
<dbReference type="EMBL" id="LKHV02000001">
    <property type="protein sequence ID" value="MCS5707832.1"/>
    <property type="molecule type" value="Genomic_DNA"/>
</dbReference>
<dbReference type="NCBIfam" id="NF008139">
    <property type="entry name" value="PRK10887.1"/>
    <property type="match status" value="1"/>
</dbReference>
<dbReference type="Pfam" id="PF02880">
    <property type="entry name" value="PGM_PMM_III"/>
    <property type="match status" value="1"/>
</dbReference>
<dbReference type="GO" id="GO:0008966">
    <property type="term" value="F:phosphoglucosamine mutase activity"/>
    <property type="evidence" value="ECO:0007669"/>
    <property type="project" value="UniProtKB-UniRule"/>
</dbReference>
<keyword evidence="5 6" id="KW-0413">Isomerase</keyword>
<keyword evidence="3 6" id="KW-0479">Metal-binding</keyword>
<dbReference type="GO" id="GO:0005829">
    <property type="term" value="C:cytosol"/>
    <property type="evidence" value="ECO:0007669"/>
    <property type="project" value="TreeGrafter"/>
</dbReference>
<feature type="binding site" evidence="6">
    <location>
        <position position="241"/>
    </location>
    <ligand>
        <name>Mg(2+)</name>
        <dbReference type="ChEBI" id="CHEBI:18420"/>
    </ligand>
</feature>
<evidence type="ECO:0000256" key="2">
    <source>
        <dbReference type="ARBA" id="ARBA00022553"/>
    </source>
</evidence>
<dbReference type="RefSeq" id="WP_057624571.1">
    <property type="nucleotide sequence ID" value="NZ_LKHV02000001.1"/>
</dbReference>
<evidence type="ECO:0000256" key="6">
    <source>
        <dbReference type="HAMAP-Rule" id="MF_01554"/>
    </source>
</evidence>
<dbReference type="CDD" id="cd05802">
    <property type="entry name" value="GlmM"/>
    <property type="match status" value="1"/>
</dbReference>
<dbReference type="InterPro" id="IPR006352">
    <property type="entry name" value="GlmM_bact"/>
</dbReference>
<evidence type="ECO:0000259" key="8">
    <source>
        <dbReference type="Pfam" id="PF02878"/>
    </source>
</evidence>
<dbReference type="FunFam" id="3.40.120.10:FF:000001">
    <property type="entry name" value="Phosphoglucosamine mutase"/>
    <property type="match status" value="1"/>
</dbReference>
<comment type="similarity">
    <text evidence="1 6">Belongs to the phosphohexose mutase family.</text>
</comment>
<feature type="active site" description="Phosphoserine intermediate" evidence="6">
    <location>
        <position position="100"/>
    </location>
</feature>
<dbReference type="GO" id="GO:0009252">
    <property type="term" value="P:peptidoglycan biosynthetic process"/>
    <property type="evidence" value="ECO:0007669"/>
    <property type="project" value="TreeGrafter"/>
</dbReference>
<dbReference type="GO" id="GO:0000287">
    <property type="term" value="F:magnesium ion binding"/>
    <property type="evidence" value="ECO:0007669"/>
    <property type="project" value="UniProtKB-UniRule"/>
</dbReference>
<sequence>MRKYFGTDGIRGKTGQFPITADFALKLGWAVGQVLAQDGRGKVLIGQDTRVSGYMLSAALEAGMTASGLDVHLLGAMPTPGVAYLTKSLNAQIGAVVSASHNPYYDNGIKFFSGDGKKLPDLVESKIESYLDKAFVTVEGTRIGQQTYLQDAAGRYIEFCKHSFPKDYDLKGIKIVVDCANGATSYIAPHVFTELGADVIVINHQPDGFNINDKCGSTFPQSLQAEVLKHRAEVGIAFDGDGDRLILVDHKGELVDGDEILFIIAMHMKDKLQGGVVGTLMSNFGLELAFQAQKIAFLRARVGDRYVLDKLMEHNWVLGGENSGHIICLEHATTGDGIIAALQVLKALCEKNDSLHTIKQGMTKFPQVLKNVKVTKPQSIIVDDTLQNAIAKMERSLQNKGRILVRASGTEPLIRVMVEGEDPIFVNNIADQMADVVEKVAQTLA</sequence>
<dbReference type="InterPro" id="IPR005841">
    <property type="entry name" value="Alpha-D-phosphohexomutase_SF"/>
</dbReference>
<dbReference type="Pfam" id="PF02879">
    <property type="entry name" value="PGM_PMM_II"/>
    <property type="match status" value="1"/>
</dbReference>
<dbReference type="Gene3D" id="3.30.310.50">
    <property type="entry name" value="Alpha-D-phosphohexomutase, C-terminal domain"/>
    <property type="match status" value="1"/>
</dbReference>
<comment type="function">
    <text evidence="6">Catalyzes the conversion of glucosamine-6-phosphate to glucosamine-1-phosphate.</text>
</comment>
<comment type="cofactor">
    <cofactor evidence="6">
        <name>Mg(2+)</name>
        <dbReference type="ChEBI" id="CHEBI:18420"/>
    </cofactor>
    <text evidence="6">Binds 1 Mg(2+) ion per subunit.</text>
</comment>
<evidence type="ECO:0000259" key="10">
    <source>
        <dbReference type="Pfam" id="PF02880"/>
    </source>
</evidence>
<feature type="domain" description="Alpha-D-phosphohexomutase C-terminal" evidence="7">
    <location>
        <begin position="369"/>
        <end position="435"/>
    </location>
</feature>
<feature type="domain" description="Alpha-D-phosphohexomutase alpha/beta/alpha" evidence="10">
    <location>
        <begin position="256"/>
        <end position="363"/>
    </location>
</feature>
<protein>
    <recommendedName>
        <fullName evidence="6">Phosphoglucosamine mutase</fullName>
        <ecNumber evidence="6">5.4.2.10</ecNumber>
    </recommendedName>
</protein>
<dbReference type="OrthoDB" id="9803322at2"/>
<dbReference type="GO" id="GO:0004615">
    <property type="term" value="F:phosphomannomutase activity"/>
    <property type="evidence" value="ECO:0007669"/>
    <property type="project" value="TreeGrafter"/>
</dbReference>
<gene>
    <name evidence="6 11" type="primary">glmM</name>
    <name evidence="12" type="ORF">CC99x_002825</name>
    <name evidence="11" type="ORF">CC99x_01477</name>
</gene>
<evidence type="ECO:0000256" key="3">
    <source>
        <dbReference type="ARBA" id="ARBA00022723"/>
    </source>
</evidence>
<dbReference type="GO" id="GO:0006048">
    <property type="term" value="P:UDP-N-acetylglucosamine biosynthetic process"/>
    <property type="evidence" value="ECO:0007669"/>
    <property type="project" value="TreeGrafter"/>
</dbReference>
<dbReference type="PANTHER" id="PTHR42946:SF1">
    <property type="entry name" value="PHOSPHOGLUCOMUTASE (ALPHA-D-GLUCOSE-1,6-BISPHOSPHATE-DEPENDENT)"/>
    <property type="match status" value="1"/>
</dbReference>
<dbReference type="GO" id="GO:0005975">
    <property type="term" value="P:carbohydrate metabolic process"/>
    <property type="evidence" value="ECO:0007669"/>
    <property type="project" value="InterPro"/>
</dbReference>
<dbReference type="InterPro" id="IPR050060">
    <property type="entry name" value="Phosphoglucosamine_mutase"/>
</dbReference>
<evidence type="ECO:0000259" key="7">
    <source>
        <dbReference type="Pfam" id="PF00408"/>
    </source>
</evidence>